<feature type="non-terminal residue" evidence="3">
    <location>
        <position position="439"/>
    </location>
</feature>
<dbReference type="EMBL" id="RQTK01000768">
    <property type="protein sequence ID" value="RUS75137.1"/>
    <property type="molecule type" value="Genomic_DNA"/>
</dbReference>
<evidence type="ECO:0000313" key="4">
    <source>
        <dbReference type="Proteomes" id="UP000271974"/>
    </source>
</evidence>
<dbReference type="PANTHER" id="PTHR46202">
    <property type="entry name" value="DNA EXCISION REPAIR PROTEIN ERCC-8"/>
    <property type="match status" value="1"/>
</dbReference>
<dbReference type="PANTHER" id="PTHR46202:SF1">
    <property type="entry name" value="DNA EXCISION REPAIR PROTEIN ERCC-8"/>
    <property type="match status" value="1"/>
</dbReference>
<dbReference type="Pfam" id="PF00400">
    <property type="entry name" value="WD40"/>
    <property type="match status" value="4"/>
</dbReference>
<proteinExistence type="predicted"/>
<dbReference type="Gene3D" id="2.130.10.10">
    <property type="entry name" value="YVTN repeat-like/Quinoprotein amine dehydrogenase"/>
    <property type="match status" value="1"/>
</dbReference>
<protein>
    <submittedName>
        <fullName evidence="3">Uncharacterized protein</fullName>
    </submittedName>
</protein>
<feature type="repeat" description="WD" evidence="1">
    <location>
        <begin position="247"/>
        <end position="288"/>
    </location>
</feature>
<comment type="caution">
    <text evidence="3">The sequence shown here is derived from an EMBL/GenBank/DDBJ whole genome shotgun (WGS) entry which is preliminary data.</text>
</comment>
<feature type="compositionally biased region" description="Acidic residues" evidence="2">
    <location>
        <begin position="422"/>
        <end position="439"/>
    </location>
</feature>
<accession>A0A433T0V6</accession>
<dbReference type="GO" id="GO:0006283">
    <property type="term" value="P:transcription-coupled nucleotide-excision repair"/>
    <property type="evidence" value="ECO:0007669"/>
    <property type="project" value="InterPro"/>
</dbReference>
<sequence>MKSLSFGRHLPCRGVLHGLAVQRSGLVDSLQLQRAVMTHFTEQLELSRHKDVQATHSGAVNDLDVDITERRYLLSGHSDGSLALHDLQNPYEDDPCGDGALDRLTYKLVGTVSAGNRGAHKRSIETVQWFPLDTGIFTSSGTDRLLKIWDANRLQTAEEYSFSGIVHCHHMSPVATKHNLVAVGTESSVVKLVDPRAGSATHCLRGHREGAVRAVRWSNTDEFLLATGGLTVDLKKIFFLNLPPAADTTHDGSVNGLEFSPSGHHLLTIGTDQKMFAWDTLTGRKQATRFPTLSHIKRRSVKFCLTDGGAESFLFIPTGSSVTSFGLGQFGQPGKVRKLYGHYNSVNCTAFHGPGQVMLSGGNDHKILVWSVRGDIDYGDFRQEQRETRVERLARQEGAEQRTEGITSATEGQVVAQLQDTWSDDDDDDDDDDGGGDGD</sequence>
<feature type="repeat" description="WD" evidence="1">
    <location>
        <begin position="117"/>
        <end position="159"/>
    </location>
</feature>
<dbReference type="GO" id="GO:0043161">
    <property type="term" value="P:proteasome-mediated ubiquitin-dependent protein catabolic process"/>
    <property type="evidence" value="ECO:0007669"/>
    <property type="project" value="TreeGrafter"/>
</dbReference>
<dbReference type="InterPro" id="IPR042238">
    <property type="entry name" value="Rad28/ERCC8/Ckn1/ATCSA-1"/>
</dbReference>
<dbReference type="GO" id="GO:0000109">
    <property type="term" value="C:nucleotide-excision repair complex"/>
    <property type="evidence" value="ECO:0007669"/>
    <property type="project" value="TreeGrafter"/>
</dbReference>
<dbReference type="SUPFAM" id="SSF50978">
    <property type="entry name" value="WD40 repeat-like"/>
    <property type="match status" value="1"/>
</dbReference>
<name>A0A433T0V6_ELYCH</name>
<dbReference type="AlphaFoldDB" id="A0A433T0V6"/>
<gene>
    <name evidence="3" type="ORF">EGW08_017100</name>
</gene>
<dbReference type="InterPro" id="IPR001680">
    <property type="entry name" value="WD40_rpt"/>
</dbReference>
<evidence type="ECO:0000256" key="2">
    <source>
        <dbReference type="SAM" id="MobiDB-lite"/>
    </source>
</evidence>
<dbReference type="PROSITE" id="PS50082">
    <property type="entry name" value="WD_REPEATS_2"/>
    <property type="match status" value="3"/>
</dbReference>
<feature type="region of interest" description="Disordered" evidence="2">
    <location>
        <begin position="394"/>
        <end position="439"/>
    </location>
</feature>
<dbReference type="InterPro" id="IPR036322">
    <property type="entry name" value="WD40_repeat_dom_sf"/>
</dbReference>
<keyword evidence="1" id="KW-0853">WD repeat</keyword>
<dbReference type="STRING" id="188477.A0A433T0V6"/>
<evidence type="ECO:0000256" key="1">
    <source>
        <dbReference type="PROSITE-ProRule" id="PRU00221"/>
    </source>
</evidence>
<evidence type="ECO:0000313" key="3">
    <source>
        <dbReference type="EMBL" id="RUS75137.1"/>
    </source>
</evidence>
<dbReference type="SMART" id="SM00320">
    <property type="entry name" value="WD40"/>
    <property type="match status" value="5"/>
</dbReference>
<organism evidence="3 4">
    <name type="scientific">Elysia chlorotica</name>
    <name type="common">Eastern emerald elysia</name>
    <name type="synonym">Sea slug</name>
    <dbReference type="NCBI Taxonomy" id="188477"/>
    <lineage>
        <taxon>Eukaryota</taxon>
        <taxon>Metazoa</taxon>
        <taxon>Spiralia</taxon>
        <taxon>Lophotrochozoa</taxon>
        <taxon>Mollusca</taxon>
        <taxon>Gastropoda</taxon>
        <taxon>Heterobranchia</taxon>
        <taxon>Euthyneura</taxon>
        <taxon>Panpulmonata</taxon>
        <taxon>Sacoglossa</taxon>
        <taxon>Placobranchoidea</taxon>
        <taxon>Plakobranchidae</taxon>
        <taxon>Elysia</taxon>
    </lineage>
</organism>
<dbReference type="GO" id="GO:0000209">
    <property type="term" value="P:protein polyubiquitination"/>
    <property type="evidence" value="ECO:0007669"/>
    <property type="project" value="TreeGrafter"/>
</dbReference>
<keyword evidence="4" id="KW-1185">Reference proteome</keyword>
<reference evidence="3 4" key="1">
    <citation type="submission" date="2019-01" db="EMBL/GenBank/DDBJ databases">
        <title>A draft genome assembly of the solar-powered sea slug Elysia chlorotica.</title>
        <authorList>
            <person name="Cai H."/>
            <person name="Li Q."/>
            <person name="Fang X."/>
            <person name="Li J."/>
            <person name="Curtis N.E."/>
            <person name="Altenburger A."/>
            <person name="Shibata T."/>
            <person name="Feng M."/>
            <person name="Maeda T."/>
            <person name="Schwartz J.A."/>
            <person name="Shigenobu S."/>
            <person name="Lundholm N."/>
            <person name="Nishiyama T."/>
            <person name="Yang H."/>
            <person name="Hasebe M."/>
            <person name="Li S."/>
            <person name="Pierce S.K."/>
            <person name="Wang J."/>
        </authorList>
    </citation>
    <scope>NUCLEOTIDE SEQUENCE [LARGE SCALE GENOMIC DNA]</scope>
    <source>
        <strain evidence="3">EC2010</strain>
        <tissue evidence="3">Whole organism of an adult</tissue>
    </source>
</reference>
<dbReference type="PROSITE" id="PS50294">
    <property type="entry name" value="WD_REPEATS_REGION"/>
    <property type="match status" value="2"/>
</dbReference>
<dbReference type="InterPro" id="IPR015943">
    <property type="entry name" value="WD40/YVTN_repeat-like_dom_sf"/>
</dbReference>
<feature type="compositionally biased region" description="Polar residues" evidence="2">
    <location>
        <begin position="404"/>
        <end position="421"/>
    </location>
</feature>
<dbReference type="GO" id="GO:0031464">
    <property type="term" value="C:Cul4A-RING E3 ubiquitin ligase complex"/>
    <property type="evidence" value="ECO:0007669"/>
    <property type="project" value="TreeGrafter"/>
</dbReference>
<feature type="compositionally biased region" description="Basic and acidic residues" evidence="2">
    <location>
        <begin position="394"/>
        <end position="403"/>
    </location>
</feature>
<feature type="repeat" description="WD" evidence="1">
    <location>
        <begin position="339"/>
        <end position="373"/>
    </location>
</feature>
<dbReference type="Proteomes" id="UP000271974">
    <property type="component" value="Unassembled WGS sequence"/>
</dbReference>
<dbReference type="OrthoDB" id="361494at2759"/>